<evidence type="ECO:0000256" key="10">
    <source>
        <dbReference type="ARBA" id="ARBA00023034"/>
    </source>
</evidence>
<evidence type="ECO:0000256" key="12">
    <source>
        <dbReference type="ARBA" id="ARBA00023211"/>
    </source>
</evidence>
<dbReference type="InterPro" id="IPR004139">
    <property type="entry name" value="Glyco_trans_13"/>
</dbReference>
<dbReference type="PANTHER" id="PTHR10468:SF3">
    <property type="entry name" value="ALPHA-1,3-MANNOSYL-GLYCOPROTEIN 2-BETA-N-ACETYLGLUCOSAMINYLTRANSFERASE"/>
    <property type="match status" value="1"/>
</dbReference>
<keyword evidence="5" id="KW-0808">Transferase</keyword>
<evidence type="ECO:0000256" key="6">
    <source>
        <dbReference type="ARBA" id="ARBA00022692"/>
    </source>
</evidence>
<keyword evidence="11" id="KW-0472">Membrane</keyword>
<evidence type="ECO:0000256" key="7">
    <source>
        <dbReference type="ARBA" id="ARBA00022723"/>
    </source>
</evidence>
<proteinExistence type="inferred from homology"/>
<evidence type="ECO:0000256" key="17">
    <source>
        <dbReference type="RuleBase" id="RU368119"/>
    </source>
</evidence>
<dbReference type="FunFam" id="3.90.550.10:FF:000252">
    <property type="entry name" value="Protein O-linked-mannose beta-1,2-N-acetylglucosaminyltransferase 1"/>
    <property type="match status" value="1"/>
</dbReference>
<keyword evidence="6" id="KW-0812">Transmembrane</keyword>
<dbReference type="Pfam" id="PF03071">
    <property type="entry name" value="GNT-I"/>
    <property type="match status" value="1"/>
</dbReference>
<evidence type="ECO:0000313" key="19">
    <source>
        <dbReference type="WBParaSite" id="MBELARI_LOCUS13170"/>
    </source>
</evidence>
<sequence length="467" mass="54374">MAKWRRLLSLYRVRTTTLFAIFCLVALVYYQTGHEAKKQSNLRQYSKEIQPPDFYGVANQFQIQETEIKDDFVAAVLVICAVRDRAIKNHLEQLLKYRPSANKFPIVISQDGHAVMATEVIKQFTNESNFVYTQNHQASGKNNYNKIATHYKWALDKMFFERGYSHVIITEEDLDIAPDFFLYFAATKRLLKEDETIWCISAWNDNGGAHLIDKQRSGMLWRTDFFPGLGWMLSKELWQELSNGFPEIFWDDWLRRPDIRKGRVCIRPEVSRTAHNMEVAGKGSSKGLYKKYLEAITLPVEPVNFLAMDLDYLLKKNYDLRQKQFIKEAKVITRGELILGGLNPQSAYRATFGNARHYTDVAMKYSLMYDLRSGMPRTAYQGVVTFLANGTRVFFVSELTNIEEFGSQSHSQVYNPDWEHQGRYLEFARQYCVSKWKGVCDPLDPAMAEWIRKKRIKLANWGKMIVI</sequence>
<evidence type="ECO:0000256" key="9">
    <source>
        <dbReference type="ARBA" id="ARBA00022989"/>
    </source>
</evidence>
<comment type="pathway">
    <text evidence="2 17">Protein modification; protein glycosylation.</text>
</comment>
<comment type="cofactor">
    <cofactor evidence="17">
        <name>Mn(2+)</name>
        <dbReference type="ChEBI" id="CHEBI:29035"/>
    </cofactor>
    <text evidence="17">The cofactor is mostly bound to the substrate.</text>
</comment>
<organism evidence="18 19">
    <name type="scientific">Mesorhabditis belari</name>
    <dbReference type="NCBI Taxonomy" id="2138241"/>
    <lineage>
        <taxon>Eukaryota</taxon>
        <taxon>Metazoa</taxon>
        <taxon>Ecdysozoa</taxon>
        <taxon>Nematoda</taxon>
        <taxon>Chromadorea</taxon>
        <taxon>Rhabditida</taxon>
        <taxon>Rhabditina</taxon>
        <taxon>Rhabditomorpha</taxon>
        <taxon>Rhabditoidea</taxon>
        <taxon>Rhabditidae</taxon>
        <taxon>Mesorhabditinae</taxon>
        <taxon>Mesorhabditis</taxon>
    </lineage>
</organism>
<protein>
    <recommendedName>
        <fullName evidence="14 17">Alpha-1,3-mannosyl-glycoprotein 2-beta-N-acetylglucosaminyltransferase</fullName>
        <shortName evidence="17">GNT-I</shortName>
        <shortName evidence="17">GlcNAc-T I</shortName>
        <ecNumber evidence="14 17">2.4.1.101</ecNumber>
    </recommendedName>
    <alternativeName>
        <fullName evidence="15 17">N-glycosyl-oligosaccharide-glycoprotein N-acetylglucosaminyltransferase I</fullName>
    </alternativeName>
</protein>
<comment type="similarity">
    <text evidence="3 17">Belongs to the glycosyltransferase 13 family.</text>
</comment>
<comment type="function">
    <text evidence="13 17">Initiates complex N-linked carbohydrate formation. Essential for the conversion of high-mannose to hybrid and complex N-glycans.</text>
</comment>
<dbReference type="SUPFAM" id="SSF53448">
    <property type="entry name" value="Nucleotide-diphospho-sugar transferases"/>
    <property type="match status" value="1"/>
</dbReference>
<dbReference type="GO" id="GO:0006487">
    <property type="term" value="P:protein N-linked glycosylation"/>
    <property type="evidence" value="ECO:0007669"/>
    <property type="project" value="TreeGrafter"/>
</dbReference>
<dbReference type="InterPro" id="IPR052261">
    <property type="entry name" value="Glycosyltransferase_13"/>
</dbReference>
<evidence type="ECO:0000256" key="5">
    <source>
        <dbReference type="ARBA" id="ARBA00022679"/>
    </source>
</evidence>
<reference evidence="19" key="1">
    <citation type="submission" date="2024-02" db="UniProtKB">
        <authorList>
            <consortium name="WormBaseParasite"/>
        </authorList>
    </citation>
    <scope>IDENTIFICATION</scope>
</reference>
<evidence type="ECO:0000256" key="4">
    <source>
        <dbReference type="ARBA" id="ARBA00022676"/>
    </source>
</evidence>
<keyword evidence="8 17" id="KW-0735">Signal-anchor</keyword>
<dbReference type="GO" id="GO:0030145">
    <property type="term" value="F:manganese ion binding"/>
    <property type="evidence" value="ECO:0007669"/>
    <property type="project" value="UniProtKB-UniRule"/>
</dbReference>
<dbReference type="EC" id="2.4.1.101" evidence="14 17"/>
<dbReference type="Gene3D" id="3.90.550.10">
    <property type="entry name" value="Spore Coat Polysaccharide Biosynthesis Protein SpsA, Chain A"/>
    <property type="match status" value="1"/>
</dbReference>
<name>A0AAF3EGR8_9BILA</name>
<evidence type="ECO:0000256" key="8">
    <source>
        <dbReference type="ARBA" id="ARBA00022968"/>
    </source>
</evidence>
<comment type="catalytic activity">
    <reaction evidence="16 17">
        <text>N(4)-(alpha-D-Man-(1-&gt;3)-[alpha-D-Man-(1-&gt;3)-[alpha-D-Man-(1-&gt;6)]-alpha-D-Man-(1-&gt;6)]-beta-D-Man-(1-&gt;4)-beta-D-GlcNAc-(1-&gt;4)-beta-D-GlcNAc)-L-asparaginyl-[protein] (N-glucan mannose isomer 5A1,2) + UDP-N-acetyl-alpha-D-glucosamine = N(4)-{beta-D-GlcNAc-(1-&gt;2)-alpha-D-Man-(1-&gt;3)-[alpha-D-Man-(1-&gt;3)-[alpha-D-Man-(1-&gt;6)]-alpha-D-Man-(1-&gt;6)]-beta-D-Man-(1-&gt;4)-beta-D-GlcNAc-(1-&gt;4)-beta-D-GlcNAc}-L-asparaginyl-[protein] + UDP + H(+)</text>
        <dbReference type="Rhea" id="RHEA:11456"/>
        <dbReference type="Rhea" id="RHEA-COMP:14367"/>
        <dbReference type="Rhea" id="RHEA-COMP:14368"/>
        <dbReference type="ChEBI" id="CHEBI:15378"/>
        <dbReference type="ChEBI" id="CHEBI:57705"/>
        <dbReference type="ChEBI" id="CHEBI:58223"/>
        <dbReference type="ChEBI" id="CHEBI:59087"/>
        <dbReference type="ChEBI" id="CHEBI:60625"/>
        <dbReference type="EC" id="2.4.1.101"/>
    </reaction>
</comment>
<dbReference type="WBParaSite" id="MBELARI_LOCUS13170">
    <property type="protein sequence ID" value="MBELARI_LOCUS13170"/>
    <property type="gene ID" value="MBELARI_LOCUS13170"/>
</dbReference>
<evidence type="ECO:0000256" key="15">
    <source>
        <dbReference type="ARBA" id="ARBA00041712"/>
    </source>
</evidence>
<keyword evidence="18" id="KW-1185">Reference proteome</keyword>
<keyword evidence="10 17" id="KW-0333">Golgi apparatus</keyword>
<keyword evidence="9" id="KW-1133">Transmembrane helix</keyword>
<dbReference type="InterPro" id="IPR029044">
    <property type="entry name" value="Nucleotide-diphossugar_trans"/>
</dbReference>
<dbReference type="AlphaFoldDB" id="A0AAF3EGR8"/>
<evidence type="ECO:0000256" key="2">
    <source>
        <dbReference type="ARBA" id="ARBA00004922"/>
    </source>
</evidence>
<accession>A0AAF3EGR8</accession>
<evidence type="ECO:0000256" key="14">
    <source>
        <dbReference type="ARBA" id="ARBA00038949"/>
    </source>
</evidence>
<evidence type="ECO:0000256" key="13">
    <source>
        <dbReference type="ARBA" id="ARBA00037706"/>
    </source>
</evidence>
<dbReference type="Gene3D" id="3.10.180.20">
    <property type="entry name" value="N-Acetylglucosaminyltransferase I, Domain 2"/>
    <property type="match status" value="1"/>
</dbReference>
<evidence type="ECO:0000256" key="16">
    <source>
        <dbReference type="ARBA" id="ARBA00049421"/>
    </source>
</evidence>
<evidence type="ECO:0000313" key="18">
    <source>
        <dbReference type="Proteomes" id="UP000887575"/>
    </source>
</evidence>
<dbReference type="GO" id="GO:0000139">
    <property type="term" value="C:Golgi membrane"/>
    <property type="evidence" value="ECO:0007669"/>
    <property type="project" value="UniProtKB-SubCell"/>
</dbReference>
<comment type="subcellular location">
    <subcellularLocation>
        <location evidence="1 17">Golgi apparatus membrane</location>
        <topology evidence="1 17">Single-pass type II membrane protein</topology>
    </subcellularLocation>
</comment>
<evidence type="ECO:0000256" key="11">
    <source>
        <dbReference type="ARBA" id="ARBA00023136"/>
    </source>
</evidence>
<dbReference type="Proteomes" id="UP000887575">
    <property type="component" value="Unassembled WGS sequence"/>
</dbReference>
<dbReference type="GO" id="GO:0003827">
    <property type="term" value="F:alpha-1,3-mannosylglycoprotein 2-beta-N-acetylglucosaminyltransferase activity"/>
    <property type="evidence" value="ECO:0007669"/>
    <property type="project" value="UniProtKB-UniRule"/>
</dbReference>
<evidence type="ECO:0000256" key="3">
    <source>
        <dbReference type="ARBA" id="ARBA00006492"/>
    </source>
</evidence>
<keyword evidence="4 17" id="KW-0328">Glycosyltransferase</keyword>
<dbReference type="PANTHER" id="PTHR10468">
    <property type="entry name" value="PROTEIN O-LINKED-MANNOSE BETA-1,2-N-ACETYLGLUCOSAMINYLTRANSFERASE 1/ALPHA-1,3-MANNOSYL-GLYCOPROTEIN 2-BETA-N-ACETYLGLUCOSAMINYLTRANSFERASE"/>
    <property type="match status" value="1"/>
</dbReference>
<keyword evidence="7 17" id="KW-0479">Metal-binding</keyword>
<keyword evidence="12 17" id="KW-0464">Manganese</keyword>
<evidence type="ECO:0000256" key="1">
    <source>
        <dbReference type="ARBA" id="ARBA00004323"/>
    </source>
</evidence>